<dbReference type="Pfam" id="PF00350">
    <property type="entry name" value="Dynamin_N"/>
    <property type="match status" value="1"/>
</dbReference>
<feature type="region of interest" description="Disordered" evidence="1">
    <location>
        <begin position="95"/>
        <end position="124"/>
    </location>
</feature>
<dbReference type="InterPro" id="IPR027417">
    <property type="entry name" value="P-loop_NTPase"/>
</dbReference>
<evidence type="ECO:0000313" key="4">
    <source>
        <dbReference type="EMBL" id="AQK98481.1"/>
    </source>
</evidence>
<organism evidence="4">
    <name type="scientific">Zea mays</name>
    <name type="common">Maize</name>
    <dbReference type="NCBI Taxonomy" id="4577"/>
    <lineage>
        <taxon>Eukaryota</taxon>
        <taxon>Viridiplantae</taxon>
        <taxon>Streptophyta</taxon>
        <taxon>Embryophyta</taxon>
        <taxon>Tracheophyta</taxon>
        <taxon>Spermatophyta</taxon>
        <taxon>Magnoliopsida</taxon>
        <taxon>Liliopsida</taxon>
        <taxon>Poales</taxon>
        <taxon>Poaceae</taxon>
        <taxon>PACMAD clade</taxon>
        <taxon>Panicoideae</taxon>
        <taxon>Andropogonodae</taxon>
        <taxon>Andropogoneae</taxon>
        <taxon>Tripsacinae</taxon>
        <taxon>Zea</taxon>
    </lineage>
</organism>
<dbReference type="PANTHER" id="PTHR11566:SF159">
    <property type="entry name" value="PHRAGMOPLASTIN DRP1A"/>
    <property type="match status" value="1"/>
</dbReference>
<dbReference type="InterPro" id="IPR045063">
    <property type="entry name" value="Dynamin_N"/>
</dbReference>
<gene>
    <name evidence="4" type="ORF">ZEAMMB73_Zm00001d011982</name>
</gene>
<evidence type="ECO:0000259" key="3">
    <source>
        <dbReference type="Pfam" id="PF00350"/>
    </source>
</evidence>
<reference evidence="4" key="1">
    <citation type="submission" date="2015-12" db="EMBL/GenBank/DDBJ databases">
        <title>Update maize B73 reference genome by single molecule sequencing technologies.</title>
        <authorList>
            <consortium name="Maize Genome Sequencing Project"/>
            <person name="Ware D."/>
        </authorList>
    </citation>
    <scope>NUCLEOTIDE SEQUENCE</scope>
    <source>
        <tissue evidence="4">Seedling</tissue>
    </source>
</reference>
<feature type="signal peptide" evidence="2">
    <location>
        <begin position="1"/>
        <end position="19"/>
    </location>
</feature>
<dbReference type="EMBL" id="CM000784">
    <property type="protein sequence ID" value="AQK98481.1"/>
    <property type="molecule type" value="Genomic_DNA"/>
</dbReference>
<keyword evidence="2" id="KW-0732">Signal</keyword>
<feature type="compositionally biased region" description="Polar residues" evidence="1">
    <location>
        <begin position="115"/>
        <end position="124"/>
    </location>
</feature>
<dbReference type="STRING" id="4577.A0A1D6G5F4"/>
<dbReference type="Gene3D" id="3.40.50.300">
    <property type="entry name" value="P-loop containing nucleotide triphosphate hydrolases"/>
    <property type="match status" value="1"/>
</dbReference>
<feature type="chain" id="PRO_5010804314" description="Dynamin N-terminal domain-containing protein" evidence="2">
    <location>
        <begin position="20"/>
        <end position="304"/>
    </location>
</feature>
<proteinExistence type="predicted"/>
<dbReference type="InterPro" id="IPR022812">
    <property type="entry name" value="Dynamin"/>
</dbReference>
<evidence type="ECO:0000256" key="1">
    <source>
        <dbReference type="SAM" id="MobiDB-lite"/>
    </source>
</evidence>
<dbReference type="AlphaFoldDB" id="A0A1D6G5F4"/>
<protein>
    <recommendedName>
        <fullName evidence="3">Dynamin N-terminal domain-containing protein</fullName>
    </recommendedName>
</protein>
<name>A0A1D6G5F4_MAIZE</name>
<dbReference type="InParanoid" id="A0A1D6G5F4"/>
<feature type="domain" description="Dynamin N-terminal" evidence="3">
    <location>
        <begin position="235"/>
        <end position="290"/>
    </location>
</feature>
<evidence type="ECO:0000256" key="2">
    <source>
        <dbReference type="SAM" id="SignalP"/>
    </source>
</evidence>
<dbReference type="PANTHER" id="PTHR11566">
    <property type="entry name" value="DYNAMIN"/>
    <property type="match status" value="1"/>
</dbReference>
<sequence length="304" mass="33541">MRMVSRWGVVQLLLMSALPRPCGWCSCRPSPRLMHNSEHVFYDISSTFMWFPIQNIKADIPSSGVIYFNVSIIKKHLPLVVFDVSLSCTRRRLFSPPKKPTKPTADAGLDRHGRPNSNVAASASGTGWVGEEDISIETLARHIQEHMTISSNPAAISSWRCSSSASYATSLTHRYRTAPMSHPRYSLRCTSIPTCCSSPSSAHPGDHLLRPSGEHLAGCIHHEVLFIMNSCIFVAAVGKDIADETDTEIDHSKQISHVPIHLSIFSPHVVVNLTLIDLPGLTKVAVGLYKLYLSECNSQLLSDE</sequence>
<accession>A0A1D6G5F4</accession>